<name>A0A2P4SIZ7_BAMTH</name>
<dbReference type="AlphaFoldDB" id="A0A2P4SIZ7"/>
<sequence length="77" mass="8318">MEGGGRPSALQAALLAAGTGLTALFYSVYRQQARLTRGLQGARRLRLDGELRAVLLEAPGRCVPYAVIEEKCSWAEI</sequence>
<evidence type="ECO:0000313" key="2">
    <source>
        <dbReference type="EMBL" id="POI24068.1"/>
    </source>
</evidence>
<protein>
    <submittedName>
        <fullName evidence="2">Uncharacterized protein</fullName>
    </submittedName>
</protein>
<gene>
    <name evidence="2" type="ORF">CIB84_012184</name>
</gene>
<accession>A0A2P4SIZ7</accession>
<comment type="caution">
    <text evidence="2">The sequence shown here is derived from an EMBL/GenBank/DDBJ whole genome shotgun (WGS) entry which is preliminary data.</text>
</comment>
<keyword evidence="3" id="KW-1185">Reference proteome</keyword>
<feature type="transmembrane region" description="Helical" evidence="1">
    <location>
        <begin position="12"/>
        <end position="29"/>
    </location>
</feature>
<keyword evidence="1" id="KW-0812">Transmembrane</keyword>
<evidence type="ECO:0000313" key="3">
    <source>
        <dbReference type="Proteomes" id="UP000237246"/>
    </source>
</evidence>
<evidence type="ECO:0000256" key="1">
    <source>
        <dbReference type="SAM" id="Phobius"/>
    </source>
</evidence>
<reference evidence="2 3" key="1">
    <citation type="submission" date="2018-01" db="EMBL/GenBank/DDBJ databases">
        <title>Comparison of the Chinese Bamboo Partridge and Red Junglefowl genome sequences highlights the importance of demography in genome evolution.</title>
        <authorList>
            <person name="Tiley G.P."/>
            <person name="Kimball R.T."/>
            <person name="Braun E.L."/>
            <person name="Burleigh J.G."/>
        </authorList>
    </citation>
    <scope>NUCLEOTIDE SEQUENCE [LARGE SCALE GENOMIC DNA]</scope>
    <source>
        <strain evidence="2">RTK389</strain>
        <tissue evidence="2">Blood</tissue>
    </source>
</reference>
<organism evidence="2 3">
    <name type="scientific">Bambusicola thoracicus</name>
    <name type="common">Chinese bamboo-partridge</name>
    <name type="synonym">Perdix thoracica</name>
    <dbReference type="NCBI Taxonomy" id="9083"/>
    <lineage>
        <taxon>Eukaryota</taxon>
        <taxon>Metazoa</taxon>
        <taxon>Chordata</taxon>
        <taxon>Craniata</taxon>
        <taxon>Vertebrata</taxon>
        <taxon>Euteleostomi</taxon>
        <taxon>Archelosauria</taxon>
        <taxon>Archosauria</taxon>
        <taxon>Dinosauria</taxon>
        <taxon>Saurischia</taxon>
        <taxon>Theropoda</taxon>
        <taxon>Coelurosauria</taxon>
        <taxon>Aves</taxon>
        <taxon>Neognathae</taxon>
        <taxon>Galloanserae</taxon>
        <taxon>Galliformes</taxon>
        <taxon>Phasianidae</taxon>
        <taxon>Perdicinae</taxon>
        <taxon>Bambusicola</taxon>
    </lineage>
</organism>
<keyword evidence="1" id="KW-1133">Transmembrane helix</keyword>
<dbReference type="EMBL" id="PPHD01044115">
    <property type="protein sequence ID" value="POI24068.1"/>
    <property type="molecule type" value="Genomic_DNA"/>
</dbReference>
<keyword evidence="1" id="KW-0472">Membrane</keyword>
<proteinExistence type="predicted"/>
<dbReference type="Proteomes" id="UP000237246">
    <property type="component" value="Unassembled WGS sequence"/>
</dbReference>
<dbReference type="OrthoDB" id="66726at2759"/>